<dbReference type="PRINTS" id="PR00344">
    <property type="entry name" value="BCTRLSENSOR"/>
</dbReference>
<keyword evidence="5" id="KW-0547">Nucleotide-binding</keyword>
<dbReference type="InterPro" id="IPR000014">
    <property type="entry name" value="PAS"/>
</dbReference>
<dbReference type="CDD" id="cd00082">
    <property type="entry name" value="HisKA"/>
    <property type="match status" value="1"/>
</dbReference>
<keyword evidence="6 12" id="KW-0418">Kinase</keyword>
<dbReference type="Pfam" id="PF00989">
    <property type="entry name" value="PAS"/>
    <property type="match status" value="1"/>
</dbReference>
<feature type="domain" description="Histidine kinase" evidence="9">
    <location>
        <begin position="280"/>
        <end position="488"/>
    </location>
</feature>
<dbReference type="PROSITE" id="PS50113">
    <property type="entry name" value="PAC"/>
    <property type="match status" value="1"/>
</dbReference>
<dbReference type="SMART" id="SM00387">
    <property type="entry name" value="HATPase_c"/>
    <property type="match status" value="1"/>
</dbReference>
<dbReference type="Pfam" id="PF00512">
    <property type="entry name" value="HisKA"/>
    <property type="match status" value="1"/>
</dbReference>
<evidence type="ECO:0000256" key="6">
    <source>
        <dbReference type="ARBA" id="ARBA00022777"/>
    </source>
</evidence>
<dbReference type="GO" id="GO:0000155">
    <property type="term" value="F:phosphorelay sensor kinase activity"/>
    <property type="evidence" value="ECO:0007669"/>
    <property type="project" value="InterPro"/>
</dbReference>
<dbReference type="InterPro" id="IPR005467">
    <property type="entry name" value="His_kinase_dom"/>
</dbReference>
<dbReference type="Pfam" id="PF02518">
    <property type="entry name" value="HATPase_c"/>
    <property type="match status" value="1"/>
</dbReference>
<dbReference type="InterPro" id="IPR003661">
    <property type="entry name" value="HisK_dim/P_dom"/>
</dbReference>
<keyword evidence="3" id="KW-0597">Phosphoprotein</keyword>
<dbReference type="OrthoDB" id="9764522at2"/>
<dbReference type="EC" id="2.7.13.3" evidence="2"/>
<evidence type="ECO:0000256" key="1">
    <source>
        <dbReference type="ARBA" id="ARBA00000085"/>
    </source>
</evidence>
<evidence type="ECO:0000256" key="3">
    <source>
        <dbReference type="ARBA" id="ARBA00022553"/>
    </source>
</evidence>
<dbReference type="Gene3D" id="3.30.450.20">
    <property type="entry name" value="PAS domain"/>
    <property type="match status" value="1"/>
</dbReference>
<evidence type="ECO:0000313" key="12">
    <source>
        <dbReference type="EMBL" id="SHJ88077.1"/>
    </source>
</evidence>
<dbReference type="STRING" id="1121301.SAMN02745912_01463"/>
<keyword evidence="8" id="KW-0902">Two-component regulatory system</keyword>
<evidence type="ECO:0000313" key="13">
    <source>
        <dbReference type="Proteomes" id="UP000184465"/>
    </source>
</evidence>
<comment type="catalytic activity">
    <reaction evidence="1">
        <text>ATP + protein L-histidine = ADP + protein N-phospho-L-histidine.</text>
        <dbReference type="EC" id="2.7.13.3"/>
    </reaction>
</comment>
<feature type="domain" description="PAS" evidence="10">
    <location>
        <begin position="141"/>
        <end position="211"/>
    </location>
</feature>
<dbReference type="InterPro" id="IPR036097">
    <property type="entry name" value="HisK_dim/P_sf"/>
</dbReference>
<dbReference type="PROSITE" id="PS50109">
    <property type="entry name" value="HIS_KIN"/>
    <property type="match status" value="1"/>
</dbReference>
<dbReference type="InterPro" id="IPR000700">
    <property type="entry name" value="PAS-assoc_C"/>
</dbReference>
<evidence type="ECO:0000259" key="9">
    <source>
        <dbReference type="PROSITE" id="PS50109"/>
    </source>
</evidence>
<proteinExistence type="predicted"/>
<keyword evidence="7" id="KW-0067">ATP-binding</keyword>
<evidence type="ECO:0000259" key="10">
    <source>
        <dbReference type="PROSITE" id="PS50112"/>
    </source>
</evidence>
<dbReference type="SUPFAM" id="SSF55874">
    <property type="entry name" value="ATPase domain of HSP90 chaperone/DNA topoisomerase II/histidine kinase"/>
    <property type="match status" value="1"/>
</dbReference>
<evidence type="ECO:0000256" key="4">
    <source>
        <dbReference type="ARBA" id="ARBA00022679"/>
    </source>
</evidence>
<evidence type="ECO:0000256" key="5">
    <source>
        <dbReference type="ARBA" id="ARBA00022741"/>
    </source>
</evidence>
<dbReference type="PANTHER" id="PTHR43065">
    <property type="entry name" value="SENSOR HISTIDINE KINASE"/>
    <property type="match status" value="1"/>
</dbReference>
<dbReference type="InterPro" id="IPR036890">
    <property type="entry name" value="HATPase_C_sf"/>
</dbReference>
<dbReference type="NCBIfam" id="TIGR00229">
    <property type="entry name" value="sensory_box"/>
    <property type="match status" value="1"/>
</dbReference>
<dbReference type="AlphaFoldDB" id="A0A1M6MX67"/>
<organism evidence="12 13">
    <name type="scientific">Paramaledivibacter caminithermalis (strain DSM 15212 / CIP 107654 / DViRD3)</name>
    <name type="common">Clostridium caminithermale</name>
    <dbReference type="NCBI Taxonomy" id="1121301"/>
    <lineage>
        <taxon>Bacteria</taxon>
        <taxon>Bacillati</taxon>
        <taxon>Bacillota</taxon>
        <taxon>Clostridia</taxon>
        <taxon>Peptostreptococcales</taxon>
        <taxon>Caminicellaceae</taxon>
        <taxon>Paramaledivibacter</taxon>
    </lineage>
</organism>
<dbReference type="InterPro" id="IPR003594">
    <property type="entry name" value="HATPase_dom"/>
</dbReference>
<dbReference type="Proteomes" id="UP000184465">
    <property type="component" value="Unassembled WGS sequence"/>
</dbReference>
<feature type="domain" description="PAC" evidence="11">
    <location>
        <begin position="214"/>
        <end position="267"/>
    </location>
</feature>
<dbReference type="CDD" id="cd00130">
    <property type="entry name" value="PAS"/>
    <property type="match status" value="1"/>
</dbReference>
<accession>A0A1M6MX67</accession>
<dbReference type="GO" id="GO:0006355">
    <property type="term" value="P:regulation of DNA-templated transcription"/>
    <property type="evidence" value="ECO:0007669"/>
    <property type="project" value="InterPro"/>
</dbReference>
<name>A0A1M6MX67_PARC5</name>
<dbReference type="InterPro" id="IPR013767">
    <property type="entry name" value="PAS_fold"/>
</dbReference>
<dbReference type="InterPro" id="IPR035965">
    <property type="entry name" value="PAS-like_dom_sf"/>
</dbReference>
<dbReference type="PANTHER" id="PTHR43065:SF10">
    <property type="entry name" value="PEROXIDE STRESS-ACTIVATED HISTIDINE KINASE MAK3"/>
    <property type="match status" value="1"/>
</dbReference>
<dbReference type="EMBL" id="FRAG01000013">
    <property type="protein sequence ID" value="SHJ88077.1"/>
    <property type="molecule type" value="Genomic_DNA"/>
</dbReference>
<gene>
    <name evidence="12" type="ORF">SAMN02745912_01463</name>
</gene>
<dbReference type="GO" id="GO:0005524">
    <property type="term" value="F:ATP binding"/>
    <property type="evidence" value="ECO:0007669"/>
    <property type="project" value="UniProtKB-KW"/>
</dbReference>
<dbReference type="Gene3D" id="3.30.565.10">
    <property type="entry name" value="Histidine kinase-like ATPase, C-terminal domain"/>
    <property type="match status" value="1"/>
</dbReference>
<dbReference type="SUPFAM" id="SSF47384">
    <property type="entry name" value="Homodimeric domain of signal transducing histidine kinase"/>
    <property type="match status" value="1"/>
</dbReference>
<evidence type="ECO:0000256" key="8">
    <source>
        <dbReference type="ARBA" id="ARBA00023012"/>
    </source>
</evidence>
<evidence type="ECO:0000256" key="7">
    <source>
        <dbReference type="ARBA" id="ARBA00022840"/>
    </source>
</evidence>
<evidence type="ECO:0000256" key="2">
    <source>
        <dbReference type="ARBA" id="ARBA00012438"/>
    </source>
</evidence>
<protein>
    <recommendedName>
        <fullName evidence="2">histidine kinase</fullName>
        <ecNumber evidence="2">2.7.13.3</ecNumber>
    </recommendedName>
</protein>
<dbReference type="InterPro" id="IPR004358">
    <property type="entry name" value="Sig_transdc_His_kin-like_C"/>
</dbReference>
<dbReference type="RefSeq" id="WP_073148449.1">
    <property type="nucleotide sequence ID" value="NZ_FRAG01000013.1"/>
</dbReference>
<keyword evidence="13" id="KW-1185">Reference proteome</keyword>
<dbReference type="PROSITE" id="PS50112">
    <property type="entry name" value="PAS"/>
    <property type="match status" value="1"/>
</dbReference>
<reference evidence="13" key="1">
    <citation type="submission" date="2016-11" db="EMBL/GenBank/DDBJ databases">
        <authorList>
            <person name="Varghese N."/>
            <person name="Submissions S."/>
        </authorList>
    </citation>
    <scope>NUCLEOTIDE SEQUENCE [LARGE SCALE GENOMIC DNA]</scope>
    <source>
        <strain evidence="13">DSM 15212 / CIP 107654 / DViRD3</strain>
    </source>
</reference>
<evidence type="ECO:0000259" key="11">
    <source>
        <dbReference type="PROSITE" id="PS50113"/>
    </source>
</evidence>
<keyword evidence="4" id="KW-0808">Transferase</keyword>
<sequence length="488" mass="55941">MIYSDVSCNVKNTLKKLINLDFDKIIKSDYFALITITRYGRILIDGDINYSNVDSSVLAKLLQGKRKELYILEEGKIYSFNENGKKLDIIVVPLRMQDNYKVFSICCSLDKDYTERDLSIMKFVTKVTYENVLLDNEVIKERNYLQNLFDSVDSFVIGIDIDGKITSANRGTFGMFGLEPDKIVGRSYSDFITEENNIKIQNTIAKVINKNKSYSGKEEIFSNLNHEKIYVNLTISPINNNKEEVVGVVIIGRDVTKQKIYEREIEQIKQFALLGELAAGLAHDIKNPLMSIRGCARILEKKLSKDYKCKEFIEPIIYEVDRIDEKIKQMLSYSFITQEELYSLLDINEVLEKCFNVVSFHKESKYINIERKFSKNLPLIRGNNVQLQQAFINILFNAVQAIEVEGTIYIESHNVEKEKKVLVIISDDGKGISDDEMNRIFKPFYSTKGSGTGLGLSIVKRVIEKCGGQIIVNSKLDEGTEFKVYLPY</sequence>
<dbReference type="Gene3D" id="1.10.287.130">
    <property type="match status" value="1"/>
</dbReference>
<dbReference type="SMART" id="SM00388">
    <property type="entry name" value="HisKA"/>
    <property type="match status" value="1"/>
</dbReference>
<dbReference type="SMART" id="SM00091">
    <property type="entry name" value="PAS"/>
    <property type="match status" value="1"/>
</dbReference>
<dbReference type="SUPFAM" id="SSF55785">
    <property type="entry name" value="PYP-like sensor domain (PAS domain)"/>
    <property type="match status" value="1"/>
</dbReference>